<feature type="transmembrane region" description="Helical" evidence="3">
    <location>
        <begin position="186"/>
        <end position="210"/>
    </location>
</feature>
<dbReference type="Proteomes" id="UP000267027">
    <property type="component" value="Unassembled WGS sequence"/>
</dbReference>
<evidence type="ECO:0000256" key="1">
    <source>
        <dbReference type="ARBA" id="ARBA00005995"/>
    </source>
</evidence>
<dbReference type="Pfam" id="PF01593">
    <property type="entry name" value="Amino_oxidase"/>
    <property type="match status" value="1"/>
</dbReference>
<dbReference type="EMBL" id="UYYA01004318">
    <property type="protein sequence ID" value="VDM61155.1"/>
    <property type="molecule type" value="Genomic_DNA"/>
</dbReference>
<dbReference type="InterPro" id="IPR050281">
    <property type="entry name" value="Flavin_monoamine_oxidase"/>
</dbReference>
<protein>
    <submittedName>
        <fullName evidence="7">Amino_oxidase domain-containing protein</fullName>
    </submittedName>
</protein>
<reference evidence="5 6" key="2">
    <citation type="submission" date="2018-11" db="EMBL/GenBank/DDBJ databases">
        <authorList>
            <consortium name="Pathogen Informatics"/>
        </authorList>
    </citation>
    <scope>NUCLEOTIDE SEQUENCE [LARGE SCALE GENOMIC DNA]</scope>
    <source>
        <strain evidence="5 6">Costa Rica</strain>
    </source>
</reference>
<keyword evidence="3" id="KW-0812">Transmembrane</keyword>
<dbReference type="GO" id="GO:0050660">
    <property type="term" value="F:flavin adenine dinucleotide binding"/>
    <property type="evidence" value="ECO:0007669"/>
    <property type="project" value="TreeGrafter"/>
</dbReference>
<reference evidence="7" key="1">
    <citation type="submission" date="2016-04" db="UniProtKB">
        <authorList>
            <consortium name="WormBaseParasite"/>
        </authorList>
    </citation>
    <scope>IDENTIFICATION</scope>
</reference>
<comment type="similarity">
    <text evidence="1">Belongs to the flavin monoamine oxidase family.</text>
</comment>
<accession>A0A0R3PUI9</accession>
<dbReference type="PANTHER" id="PTHR10742:SF386">
    <property type="entry name" value="LYSINE-SPECIFIC HISTONE DEMETHYLASE 1A"/>
    <property type="match status" value="1"/>
</dbReference>
<gene>
    <name evidence="5" type="ORF">ACOC_LOCUS9570</name>
</gene>
<dbReference type="WBParaSite" id="ACOC_0000956901-mRNA-1">
    <property type="protein sequence ID" value="ACOC_0000956901-mRNA-1"/>
    <property type="gene ID" value="ACOC_0000956901"/>
</dbReference>
<dbReference type="InterPro" id="IPR002937">
    <property type="entry name" value="Amino_oxidase"/>
</dbReference>
<proteinExistence type="inferred from homology"/>
<dbReference type="Gene3D" id="3.50.50.60">
    <property type="entry name" value="FAD/NAD(P)-binding domain"/>
    <property type="match status" value="1"/>
</dbReference>
<dbReference type="STRING" id="334426.A0A0R3PUI9"/>
<evidence type="ECO:0000313" key="7">
    <source>
        <dbReference type="WBParaSite" id="ACOC_0000956901-mRNA-1"/>
    </source>
</evidence>
<dbReference type="SUPFAM" id="SSF51905">
    <property type="entry name" value="FAD/NAD(P)-binding domain"/>
    <property type="match status" value="1"/>
</dbReference>
<organism evidence="7">
    <name type="scientific">Angiostrongylus costaricensis</name>
    <name type="common">Nematode worm</name>
    <dbReference type="NCBI Taxonomy" id="334426"/>
    <lineage>
        <taxon>Eukaryota</taxon>
        <taxon>Metazoa</taxon>
        <taxon>Ecdysozoa</taxon>
        <taxon>Nematoda</taxon>
        <taxon>Chromadorea</taxon>
        <taxon>Rhabditida</taxon>
        <taxon>Rhabditina</taxon>
        <taxon>Rhabditomorpha</taxon>
        <taxon>Strongyloidea</taxon>
        <taxon>Metastrongylidae</taxon>
        <taxon>Angiostrongylus</taxon>
    </lineage>
</organism>
<name>A0A0R3PUI9_ANGCS</name>
<keyword evidence="2" id="KW-0560">Oxidoreductase</keyword>
<evidence type="ECO:0000256" key="2">
    <source>
        <dbReference type="ARBA" id="ARBA00023002"/>
    </source>
</evidence>
<dbReference type="GO" id="GO:0016491">
    <property type="term" value="F:oxidoreductase activity"/>
    <property type="evidence" value="ECO:0007669"/>
    <property type="project" value="UniProtKB-KW"/>
</dbReference>
<dbReference type="PANTHER" id="PTHR10742">
    <property type="entry name" value="FLAVIN MONOAMINE OXIDASE"/>
    <property type="match status" value="1"/>
</dbReference>
<feature type="domain" description="Amine oxidase" evidence="4">
    <location>
        <begin position="109"/>
        <end position="187"/>
    </location>
</feature>
<evidence type="ECO:0000256" key="3">
    <source>
        <dbReference type="SAM" id="Phobius"/>
    </source>
</evidence>
<evidence type="ECO:0000259" key="4">
    <source>
        <dbReference type="Pfam" id="PF01593"/>
    </source>
</evidence>
<keyword evidence="6" id="KW-1185">Reference proteome</keyword>
<dbReference type="InterPro" id="IPR036188">
    <property type="entry name" value="FAD/NAD-bd_sf"/>
</dbReference>
<feature type="transmembrane region" description="Helical" evidence="3">
    <location>
        <begin position="301"/>
        <end position="321"/>
    </location>
</feature>
<evidence type="ECO:0000313" key="6">
    <source>
        <dbReference type="Proteomes" id="UP000267027"/>
    </source>
</evidence>
<dbReference type="GO" id="GO:0006338">
    <property type="term" value="P:chromatin remodeling"/>
    <property type="evidence" value="ECO:0007669"/>
    <property type="project" value="TreeGrafter"/>
</dbReference>
<dbReference type="AlphaFoldDB" id="A0A0R3PUI9"/>
<dbReference type="GO" id="GO:0003682">
    <property type="term" value="F:chromatin binding"/>
    <property type="evidence" value="ECO:0007669"/>
    <property type="project" value="TreeGrafter"/>
</dbReference>
<sequence length="329" mass="38266">MLRSYFAFFSEVYMNQRDRRLLDFHFANLECVSGGTLDKLSLQYFDQEDEFQFSGSHMASTCLYFNKVQSSKLSSSTRKVFSISFLNNDMIYYKCLSLKLSAKIVGIDKTLATFNQRIHHTGVEVHYKKDGKVSIVEGDVCLCTIPLGVLKRSVNGSNDAPKFEPLLPENTVNAINEMGFGNFNKVCAAILEFFLCYLLLLLFFSFLFLWRETFYQHGIYKLRFIHFPHDAPKFLFIIHVTSLLGDLCDTLAEPIRARNEDGSYSGPERIFFAGEHTCGRYPASVHVRNISFFKLSRMWSVILYIYIYIYTLEFVYLYYIVFCTRIIRQ</sequence>
<evidence type="ECO:0000313" key="5">
    <source>
        <dbReference type="EMBL" id="VDM61155.1"/>
    </source>
</evidence>
<keyword evidence="3" id="KW-1133">Transmembrane helix</keyword>
<dbReference type="OrthoDB" id="5861545at2759"/>
<keyword evidence="3" id="KW-0472">Membrane</keyword>